<comment type="caution">
    <text evidence="6">The sequence shown here is derived from an EMBL/GenBank/DDBJ whole genome shotgun (WGS) entry which is preliminary data.</text>
</comment>
<keyword evidence="3" id="KW-0274">FAD</keyword>
<sequence length="476" mass="53544">MTDLKNDQERGRQLKVAVIGGGPGGLAGAIELAKLPFVDWKLYEKKAEISETGGGLTIQPQTWKLLERNGAAEHILESDFYRSSDGLIEQRCNGRTGQLLLQKPCPKDTPYHRQSGRCARSKLQTALLRQVDRRYICVGKKLVGLEQLPDSRVRLVFADGDEDEVDLVVAADGIRSVVRKFCFPNHSLTYNGQSVYRAIISKAKAAAIPGIPWAATFWKHISGLYVYTCPLGDDDFEVTMRIRRPHQPGQPEPVSWGHPFDLHTLLDEYRDFCPPVRQILELAAKEGNTQEYAMFSGTRLESAISSGNIAFVGDAAHALLGNFGSGAGFALEDVYALGRALEWAWNRRPSKDQEETPLAQALDLFDSIRSPHYQRLYKILDNFKAIKVNLHAEHRPVDEEIAERVKRISDASEEWMYDYDIVQAVDDTLALLGSGSEVGECVEVYPNSCYYFRFVRKFWVYLVLSLTRILGRSKKT</sequence>
<dbReference type="GO" id="GO:0016491">
    <property type="term" value="F:oxidoreductase activity"/>
    <property type="evidence" value="ECO:0007669"/>
    <property type="project" value="UniProtKB-KW"/>
</dbReference>
<dbReference type="GO" id="GO:0044550">
    <property type="term" value="P:secondary metabolite biosynthetic process"/>
    <property type="evidence" value="ECO:0007669"/>
    <property type="project" value="TreeGrafter"/>
</dbReference>
<protein>
    <recommendedName>
        <fullName evidence="5">FAD-binding domain-containing protein</fullName>
    </recommendedName>
</protein>
<dbReference type="PRINTS" id="PR00420">
    <property type="entry name" value="RNGMNOXGNASE"/>
</dbReference>
<dbReference type="AlphaFoldDB" id="A0AAN6YND0"/>
<dbReference type="PANTHER" id="PTHR46720:SF3">
    <property type="entry name" value="FAD-BINDING DOMAIN-CONTAINING PROTEIN-RELATED"/>
    <property type="match status" value="1"/>
</dbReference>
<dbReference type="GO" id="GO:0071949">
    <property type="term" value="F:FAD binding"/>
    <property type="evidence" value="ECO:0007669"/>
    <property type="project" value="InterPro"/>
</dbReference>
<evidence type="ECO:0000313" key="6">
    <source>
        <dbReference type="EMBL" id="KAK4219872.1"/>
    </source>
</evidence>
<evidence type="ECO:0000256" key="2">
    <source>
        <dbReference type="ARBA" id="ARBA00022630"/>
    </source>
</evidence>
<dbReference type="Pfam" id="PF01494">
    <property type="entry name" value="FAD_binding_3"/>
    <property type="match status" value="1"/>
</dbReference>
<keyword evidence="4" id="KW-0560">Oxidoreductase</keyword>
<name>A0AAN6YND0_9PEZI</name>
<dbReference type="SUPFAM" id="SSF54373">
    <property type="entry name" value="FAD-linked reductases, C-terminal domain"/>
    <property type="match status" value="1"/>
</dbReference>
<reference evidence="6" key="1">
    <citation type="journal article" date="2023" name="Mol. Phylogenet. Evol.">
        <title>Genome-scale phylogeny and comparative genomics of the fungal order Sordariales.</title>
        <authorList>
            <person name="Hensen N."/>
            <person name="Bonometti L."/>
            <person name="Westerberg I."/>
            <person name="Brannstrom I.O."/>
            <person name="Guillou S."/>
            <person name="Cros-Aarteil S."/>
            <person name="Calhoun S."/>
            <person name="Haridas S."/>
            <person name="Kuo A."/>
            <person name="Mondo S."/>
            <person name="Pangilinan J."/>
            <person name="Riley R."/>
            <person name="LaButti K."/>
            <person name="Andreopoulos B."/>
            <person name="Lipzen A."/>
            <person name="Chen C."/>
            <person name="Yan M."/>
            <person name="Daum C."/>
            <person name="Ng V."/>
            <person name="Clum A."/>
            <person name="Steindorff A."/>
            <person name="Ohm R.A."/>
            <person name="Martin F."/>
            <person name="Silar P."/>
            <person name="Natvig D.O."/>
            <person name="Lalanne C."/>
            <person name="Gautier V."/>
            <person name="Ament-Velasquez S.L."/>
            <person name="Kruys A."/>
            <person name="Hutchinson M.I."/>
            <person name="Powell A.J."/>
            <person name="Barry K."/>
            <person name="Miller A.N."/>
            <person name="Grigoriev I.V."/>
            <person name="Debuchy R."/>
            <person name="Gladieux P."/>
            <person name="Hiltunen Thoren M."/>
            <person name="Johannesson H."/>
        </authorList>
    </citation>
    <scope>NUCLEOTIDE SEQUENCE</scope>
    <source>
        <strain evidence="6">PSN293</strain>
    </source>
</reference>
<dbReference type="InterPro" id="IPR051104">
    <property type="entry name" value="FAD_monoxygenase"/>
</dbReference>
<dbReference type="InterPro" id="IPR036188">
    <property type="entry name" value="FAD/NAD-bd_sf"/>
</dbReference>
<comment type="similarity">
    <text evidence="1">Belongs to the paxM FAD-dependent monooxygenase family.</text>
</comment>
<accession>A0AAN6YND0</accession>
<evidence type="ECO:0000313" key="7">
    <source>
        <dbReference type="Proteomes" id="UP001301769"/>
    </source>
</evidence>
<organism evidence="6 7">
    <name type="scientific">Rhypophila decipiens</name>
    <dbReference type="NCBI Taxonomy" id="261697"/>
    <lineage>
        <taxon>Eukaryota</taxon>
        <taxon>Fungi</taxon>
        <taxon>Dikarya</taxon>
        <taxon>Ascomycota</taxon>
        <taxon>Pezizomycotina</taxon>
        <taxon>Sordariomycetes</taxon>
        <taxon>Sordariomycetidae</taxon>
        <taxon>Sordariales</taxon>
        <taxon>Naviculisporaceae</taxon>
        <taxon>Rhypophila</taxon>
    </lineage>
</organism>
<keyword evidence="2" id="KW-0285">Flavoprotein</keyword>
<evidence type="ECO:0000256" key="3">
    <source>
        <dbReference type="ARBA" id="ARBA00022827"/>
    </source>
</evidence>
<keyword evidence="7" id="KW-1185">Reference proteome</keyword>
<evidence type="ECO:0000256" key="1">
    <source>
        <dbReference type="ARBA" id="ARBA00007992"/>
    </source>
</evidence>
<dbReference type="PANTHER" id="PTHR46720">
    <property type="entry name" value="HYDROXYLASE, PUTATIVE (AFU_ORTHOLOGUE AFUA_3G01460)-RELATED"/>
    <property type="match status" value="1"/>
</dbReference>
<dbReference type="Gene3D" id="3.50.50.60">
    <property type="entry name" value="FAD/NAD(P)-binding domain"/>
    <property type="match status" value="1"/>
</dbReference>
<gene>
    <name evidence="6" type="ORF">QBC37DRAFT_72796</name>
</gene>
<evidence type="ECO:0000256" key="4">
    <source>
        <dbReference type="ARBA" id="ARBA00023002"/>
    </source>
</evidence>
<proteinExistence type="inferred from homology"/>
<evidence type="ECO:0000259" key="5">
    <source>
        <dbReference type="Pfam" id="PF01494"/>
    </source>
</evidence>
<feature type="domain" description="FAD-binding" evidence="5">
    <location>
        <begin position="14"/>
        <end position="342"/>
    </location>
</feature>
<dbReference type="Proteomes" id="UP001301769">
    <property type="component" value="Unassembled WGS sequence"/>
</dbReference>
<dbReference type="InterPro" id="IPR002938">
    <property type="entry name" value="FAD-bd"/>
</dbReference>
<dbReference type="SUPFAM" id="SSF51905">
    <property type="entry name" value="FAD/NAD(P)-binding domain"/>
    <property type="match status" value="1"/>
</dbReference>
<reference evidence="6" key="2">
    <citation type="submission" date="2023-05" db="EMBL/GenBank/DDBJ databases">
        <authorList>
            <consortium name="Lawrence Berkeley National Laboratory"/>
            <person name="Steindorff A."/>
            <person name="Hensen N."/>
            <person name="Bonometti L."/>
            <person name="Westerberg I."/>
            <person name="Brannstrom I.O."/>
            <person name="Guillou S."/>
            <person name="Cros-Aarteil S."/>
            <person name="Calhoun S."/>
            <person name="Haridas S."/>
            <person name="Kuo A."/>
            <person name="Mondo S."/>
            <person name="Pangilinan J."/>
            <person name="Riley R."/>
            <person name="Labutti K."/>
            <person name="Andreopoulos B."/>
            <person name="Lipzen A."/>
            <person name="Chen C."/>
            <person name="Yanf M."/>
            <person name="Daum C."/>
            <person name="Ng V."/>
            <person name="Clum A."/>
            <person name="Ohm R."/>
            <person name="Martin F."/>
            <person name="Silar P."/>
            <person name="Natvig D."/>
            <person name="Lalanne C."/>
            <person name="Gautier V."/>
            <person name="Ament-Velasquez S.L."/>
            <person name="Kruys A."/>
            <person name="Hutchinson M.I."/>
            <person name="Powell A.J."/>
            <person name="Barry K."/>
            <person name="Miller A.N."/>
            <person name="Grigoriev I.V."/>
            <person name="Debuchy R."/>
            <person name="Gladieux P."/>
            <person name="Thoren M.H."/>
            <person name="Johannesson H."/>
        </authorList>
    </citation>
    <scope>NUCLEOTIDE SEQUENCE</scope>
    <source>
        <strain evidence="6">PSN293</strain>
    </source>
</reference>
<dbReference type="EMBL" id="MU858046">
    <property type="protein sequence ID" value="KAK4219872.1"/>
    <property type="molecule type" value="Genomic_DNA"/>
</dbReference>